<feature type="coiled-coil region" evidence="1">
    <location>
        <begin position="19"/>
        <end position="46"/>
    </location>
</feature>
<reference evidence="3 4" key="1">
    <citation type="submission" date="2024-02" db="EMBL/GenBank/DDBJ databases">
        <authorList>
            <person name="Chen Y."/>
            <person name="Shah S."/>
            <person name="Dougan E. K."/>
            <person name="Thang M."/>
            <person name="Chan C."/>
        </authorList>
    </citation>
    <scope>NUCLEOTIDE SEQUENCE [LARGE SCALE GENOMIC DNA]</scope>
</reference>
<gene>
    <name evidence="3" type="ORF">CCMP2556_LOCUS49046</name>
</gene>
<keyword evidence="2" id="KW-0732">Signal</keyword>
<keyword evidence="4" id="KW-1185">Reference proteome</keyword>
<keyword evidence="1" id="KW-0175">Coiled coil</keyword>
<protein>
    <recommendedName>
        <fullName evidence="5">Methyltransferase type 11 domain-containing protein</fullName>
    </recommendedName>
</protein>
<evidence type="ECO:0000313" key="4">
    <source>
        <dbReference type="Proteomes" id="UP001642484"/>
    </source>
</evidence>
<evidence type="ECO:0000256" key="2">
    <source>
        <dbReference type="SAM" id="SignalP"/>
    </source>
</evidence>
<comment type="caution">
    <text evidence="3">The sequence shown here is derived from an EMBL/GenBank/DDBJ whole genome shotgun (WGS) entry which is preliminary data.</text>
</comment>
<proteinExistence type="predicted"/>
<evidence type="ECO:0000313" key="3">
    <source>
        <dbReference type="EMBL" id="CAK9104668.1"/>
    </source>
</evidence>
<feature type="signal peptide" evidence="2">
    <location>
        <begin position="1"/>
        <end position="20"/>
    </location>
</feature>
<dbReference type="Gene3D" id="3.40.50.150">
    <property type="entry name" value="Vaccinia Virus protein VP39"/>
    <property type="match status" value="1"/>
</dbReference>
<dbReference type="InterPro" id="IPR029063">
    <property type="entry name" value="SAM-dependent_MTases_sf"/>
</dbReference>
<accession>A0ABP0RWD2</accession>
<dbReference type="EMBL" id="CAXAMN010026639">
    <property type="protein sequence ID" value="CAK9104668.1"/>
    <property type="molecule type" value="Genomic_DNA"/>
</dbReference>
<name>A0ABP0RWD2_9DINO</name>
<organism evidence="3 4">
    <name type="scientific">Durusdinium trenchii</name>
    <dbReference type="NCBI Taxonomy" id="1381693"/>
    <lineage>
        <taxon>Eukaryota</taxon>
        <taxon>Sar</taxon>
        <taxon>Alveolata</taxon>
        <taxon>Dinophyceae</taxon>
        <taxon>Suessiales</taxon>
        <taxon>Symbiodiniaceae</taxon>
        <taxon>Durusdinium</taxon>
    </lineage>
</organism>
<dbReference type="SUPFAM" id="SSF53335">
    <property type="entry name" value="S-adenosyl-L-methionine-dependent methyltransferases"/>
    <property type="match status" value="1"/>
</dbReference>
<feature type="chain" id="PRO_5045157706" description="Methyltransferase type 11 domain-containing protein" evidence="2">
    <location>
        <begin position="21"/>
        <end position="352"/>
    </location>
</feature>
<dbReference type="Proteomes" id="UP001642484">
    <property type="component" value="Unassembled WGS sequence"/>
</dbReference>
<evidence type="ECO:0000256" key="1">
    <source>
        <dbReference type="SAM" id="Coils"/>
    </source>
</evidence>
<sequence>MSRIMSRLVAMAWLLVAMDANLEERVATLEAEIGSLSNELQVLRALVLGQPESEEDRAECREGRNITSTGAYCTVLLESQKFPSCNRLWARRNETWSYMESTWQTNLLRTWSFIATLLGHPCKTEPQQPYPRLDVARAHWQVQSTRGEFHLYTKILQVTYSMLCSVHFGGLYTVAVNQLRFNEELAEGICKIVDPTDTIVDLGARIGMYTRYFRERSCVRLALAYDGGIGVREMSSGLVQHLDLTQLHNIGVFDWVLSLEVAEHIPPEYESVYIENLHRHNRKGIIMSWAFPGQSGVGHVNEQHAPQVRLMFKELGYLFDPRATRRLRSTCHSHLSYFMNTLLVFRRNTTFH</sequence>
<evidence type="ECO:0008006" key="5">
    <source>
        <dbReference type="Google" id="ProtNLM"/>
    </source>
</evidence>